<proteinExistence type="predicted"/>
<protein>
    <submittedName>
        <fullName evidence="1">Uncharacterized protein</fullName>
    </submittedName>
</protein>
<organism evidence="1 2">
    <name type="scientific">Thamnidium elegans</name>
    <dbReference type="NCBI Taxonomy" id="101142"/>
    <lineage>
        <taxon>Eukaryota</taxon>
        <taxon>Fungi</taxon>
        <taxon>Fungi incertae sedis</taxon>
        <taxon>Mucoromycota</taxon>
        <taxon>Mucoromycotina</taxon>
        <taxon>Mucoromycetes</taxon>
        <taxon>Mucorales</taxon>
        <taxon>Mucorineae</taxon>
        <taxon>Mucoraceae</taxon>
        <taxon>Thamnidium</taxon>
    </lineage>
</organism>
<evidence type="ECO:0000313" key="2">
    <source>
        <dbReference type="Proteomes" id="UP000613177"/>
    </source>
</evidence>
<dbReference type="AlphaFoldDB" id="A0A8H7SHR7"/>
<keyword evidence="2" id="KW-1185">Reference proteome</keyword>
<accession>A0A8H7SHR7</accession>
<comment type="caution">
    <text evidence="1">The sequence shown here is derived from an EMBL/GenBank/DDBJ whole genome shotgun (WGS) entry which is preliminary data.</text>
</comment>
<name>A0A8H7SHR7_9FUNG</name>
<evidence type="ECO:0000313" key="1">
    <source>
        <dbReference type="EMBL" id="KAG2228387.1"/>
    </source>
</evidence>
<gene>
    <name evidence="1" type="ORF">INT48_001097</name>
</gene>
<dbReference type="Proteomes" id="UP000613177">
    <property type="component" value="Unassembled WGS sequence"/>
</dbReference>
<dbReference type="EMBL" id="JAEPRE010000521">
    <property type="protein sequence ID" value="KAG2228387.1"/>
    <property type="molecule type" value="Genomic_DNA"/>
</dbReference>
<reference evidence="1" key="1">
    <citation type="submission" date="2021-01" db="EMBL/GenBank/DDBJ databases">
        <title>Metabolic potential, ecology and presence of endohyphal bacteria is reflected in genomic diversity of Mucoromycotina.</title>
        <authorList>
            <person name="Muszewska A."/>
            <person name="Okrasinska A."/>
            <person name="Steczkiewicz K."/>
            <person name="Drgas O."/>
            <person name="Orlowska M."/>
            <person name="Perlinska-Lenart U."/>
            <person name="Aleksandrzak-Piekarczyk T."/>
            <person name="Szatraj K."/>
            <person name="Zielenkiewicz U."/>
            <person name="Pilsyk S."/>
            <person name="Malc E."/>
            <person name="Mieczkowski P."/>
            <person name="Kruszewska J.S."/>
            <person name="Biernat P."/>
            <person name="Pawlowska J."/>
        </authorList>
    </citation>
    <scope>NUCLEOTIDE SEQUENCE</scope>
    <source>
        <strain evidence="1">WA0000018081</strain>
    </source>
</reference>
<sequence length="195" mass="21989">MDQYSQDFNMSSSGSLPSFSIPNASTQASSFNSYQTPYNSSEYIHVSRIEEIMIKSFENIADRVVERVELAVEKHINHVLTAMSQNTNVPVSLDSSLTSDISHRNARTSLDQIYTPEIISRIKNDPNYHGPRSVGKTKHIVNRITDEVVTLGVKSQILMASRDYLTTNNDPLMLSGDEEEIQRDLGDRYEATCRI</sequence>